<gene>
    <name evidence="1" type="ORF">HO173_009036</name>
</gene>
<dbReference type="Proteomes" id="UP000578531">
    <property type="component" value="Unassembled WGS sequence"/>
</dbReference>
<evidence type="ECO:0000313" key="2">
    <source>
        <dbReference type="Proteomes" id="UP000578531"/>
    </source>
</evidence>
<dbReference type="OrthoDB" id="3045089at2759"/>
<sequence>MSFGISVGESIAAEHQELLFELNGLQRALDEIAHLQADPQQETEVNAVKVPALTTHHRLDDLAGKLRRYESVQIMAA</sequence>
<evidence type="ECO:0000313" key="1">
    <source>
        <dbReference type="EMBL" id="KAF6232822.1"/>
    </source>
</evidence>
<name>A0A8H6L285_9LECA</name>
<accession>A0A8H6L285</accession>
<comment type="caution">
    <text evidence="1">The sequence shown here is derived from an EMBL/GenBank/DDBJ whole genome shotgun (WGS) entry which is preliminary data.</text>
</comment>
<keyword evidence="2" id="KW-1185">Reference proteome</keyword>
<reference evidence="1 2" key="1">
    <citation type="journal article" date="2020" name="Genomics">
        <title>Complete, high-quality genomes from long-read metagenomic sequencing of two wolf lichen thalli reveals enigmatic genome architecture.</title>
        <authorList>
            <person name="McKenzie S.K."/>
            <person name="Walston R.F."/>
            <person name="Allen J.L."/>
        </authorList>
    </citation>
    <scope>NUCLEOTIDE SEQUENCE [LARGE SCALE GENOMIC DNA]</scope>
    <source>
        <strain evidence="1">WasteWater2</strain>
    </source>
</reference>
<dbReference type="EMBL" id="JACCJC010000045">
    <property type="protein sequence ID" value="KAF6232822.1"/>
    <property type="molecule type" value="Genomic_DNA"/>
</dbReference>
<dbReference type="GeneID" id="59290690"/>
<dbReference type="AlphaFoldDB" id="A0A8H6L285"/>
<dbReference type="RefSeq" id="XP_037162248.1">
    <property type="nucleotide sequence ID" value="XM_037310932.1"/>
</dbReference>
<protein>
    <submittedName>
        <fullName evidence="1">Uncharacterized protein</fullName>
    </submittedName>
</protein>
<proteinExistence type="predicted"/>
<organism evidence="1 2">
    <name type="scientific">Letharia columbiana</name>
    <dbReference type="NCBI Taxonomy" id="112416"/>
    <lineage>
        <taxon>Eukaryota</taxon>
        <taxon>Fungi</taxon>
        <taxon>Dikarya</taxon>
        <taxon>Ascomycota</taxon>
        <taxon>Pezizomycotina</taxon>
        <taxon>Lecanoromycetes</taxon>
        <taxon>OSLEUM clade</taxon>
        <taxon>Lecanoromycetidae</taxon>
        <taxon>Lecanorales</taxon>
        <taxon>Lecanorineae</taxon>
        <taxon>Parmeliaceae</taxon>
        <taxon>Letharia</taxon>
    </lineage>
</organism>